<accession>R2QN47</accession>
<gene>
    <name evidence="4" type="ORF">I583_02774</name>
    <name evidence="3" type="ORF">UAW_01808</name>
</gene>
<evidence type="ECO:0000313" key="3">
    <source>
        <dbReference type="EMBL" id="EOH96643.1"/>
    </source>
</evidence>
<keyword evidence="1" id="KW-0472">Membrane</keyword>
<dbReference type="AlphaFoldDB" id="R2QN47"/>
<feature type="transmembrane region" description="Helical" evidence="1">
    <location>
        <begin position="6"/>
        <end position="22"/>
    </location>
</feature>
<dbReference type="GO" id="GO:0042802">
    <property type="term" value="F:identical protein binding"/>
    <property type="evidence" value="ECO:0007669"/>
    <property type="project" value="TreeGrafter"/>
</dbReference>
<feature type="domain" description="Sensor histidine kinase NatK-like C-terminal" evidence="2">
    <location>
        <begin position="324"/>
        <end position="428"/>
    </location>
</feature>
<dbReference type="PANTHER" id="PTHR40448">
    <property type="entry name" value="TWO-COMPONENT SENSOR HISTIDINE KINASE"/>
    <property type="match status" value="1"/>
</dbReference>
<protein>
    <recommendedName>
        <fullName evidence="2">Sensor histidine kinase NatK-like C-terminal domain-containing protein</fullName>
    </recommendedName>
</protein>
<dbReference type="InterPro" id="IPR032834">
    <property type="entry name" value="NatK-like_C"/>
</dbReference>
<evidence type="ECO:0000313" key="4">
    <source>
        <dbReference type="EMBL" id="EOT60139.1"/>
    </source>
</evidence>
<feature type="transmembrane region" description="Helical" evidence="1">
    <location>
        <begin position="58"/>
        <end position="75"/>
    </location>
</feature>
<evidence type="ECO:0000313" key="5">
    <source>
        <dbReference type="Proteomes" id="UP000013858"/>
    </source>
</evidence>
<dbReference type="PANTHER" id="PTHR40448:SF1">
    <property type="entry name" value="TWO-COMPONENT SENSOR HISTIDINE KINASE"/>
    <property type="match status" value="1"/>
</dbReference>
<evidence type="ECO:0000259" key="2">
    <source>
        <dbReference type="Pfam" id="PF14501"/>
    </source>
</evidence>
<dbReference type="eggNOG" id="COG3290">
    <property type="taxonomic scope" value="Bacteria"/>
</dbReference>
<dbReference type="SUPFAM" id="SSF55874">
    <property type="entry name" value="ATPase domain of HSP90 chaperone/DNA topoisomerase II/histidine kinase"/>
    <property type="match status" value="1"/>
</dbReference>
<sequence length="433" mass="50225">MISPKLFLSLVSINYFLFVWFSSYKKLTSLKEKVLLTSALLLQFLDGILPAIRPFVPSFPLFFLLQIYLLIRKGYNWLTPAVISALEATLIIISWLLTCDLWTMLFLNHVFSAQIYSKFLIVMVVLQQILLFILIKVISYFDQKYRLIQMISLMRKKHFIWASIIFLLIAVLITAEQIFVTENYPVFYYLSLVMIFSFTFFLIGSSYFISKYYREKEHTQALSNAFKKEEARISLSDEFQHDYKNILISLTNYLEHGESEKAIALLKEITDYSTEVLNPNVFQAILLIEMPTIQGLLNNFINNCLEKNISVDLKVFNNITDINMETVDFVRSLSILLDNALEAAEKTDFPYILVSFSKDSNATTVIISNSFLPLDDKTYQSIFKKKFSTKDDHKGLGLHIFSKILKQYKNVDYTITKDNSMFTATLKIFSSTI</sequence>
<dbReference type="Gene3D" id="3.30.565.10">
    <property type="entry name" value="Histidine kinase-like ATPase, C-terminal domain"/>
    <property type="match status" value="1"/>
</dbReference>
<keyword evidence="1" id="KW-0812">Transmembrane</keyword>
<organism evidence="3 5">
    <name type="scientific">Enterococcus haemoperoxidus ATCC BAA-382</name>
    <dbReference type="NCBI Taxonomy" id="1158608"/>
    <lineage>
        <taxon>Bacteria</taxon>
        <taxon>Bacillati</taxon>
        <taxon>Bacillota</taxon>
        <taxon>Bacilli</taxon>
        <taxon>Lactobacillales</taxon>
        <taxon>Enterococcaceae</taxon>
        <taxon>Enterococcus</taxon>
    </lineage>
</organism>
<keyword evidence="1" id="KW-1133">Transmembrane helix</keyword>
<dbReference type="Proteomes" id="UP000014197">
    <property type="component" value="Unassembled WGS sequence"/>
</dbReference>
<dbReference type="Pfam" id="PF14501">
    <property type="entry name" value="HATPase_c_5"/>
    <property type="match status" value="1"/>
</dbReference>
<keyword evidence="6" id="KW-1185">Reference proteome</keyword>
<dbReference type="EMBL" id="ASVY01000003">
    <property type="protein sequence ID" value="EOT60139.1"/>
    <property type="molecule type" value="Genomic_DNA"/>
</dbReference>
<dbReference type="InterPro" id="IPR036890">
    <property type="entry name" value="HATPase_C_sf"/>
</dbReference>
<reference evidence="4 6" key="2">
    <citation type="submission" date="2013-03" db="EMBL/GenBank/DDBJ databases">
        <title>The Genome Sequence of Enterococcus haemoperoxidus BAA-382 (PacBio/Illumina hybrid assembly).</title>
        <authorList>
            <consortium name="The Broad Institute Genomics Platform"/>
            <consortium name="The Broad Institute Genome Sequencing Center for Infectious Disease"/>
            <person name="Earl A."/>
            <person name="Russ C."/>
            <person name="Gilmore M."/>
            <person name="Surin D."/>
            <person name="Walker B."/>
            <person name="Young S."/>
            <person name="Zeng Q."/>
            <person name="Gargeya S."/>
            <person name="Fitzgerald M."/>
            <person name="Haas B."/>
            <person name="Abouelleil A."/>
            <person name="Allen A.W."/>
            <person name="Alvarado L."/>
            <person name="Arachchi H.M."/>
            <person name="Berlin A.M."/>
            <person name="Chapman S.B."/>
            <person name="Gainer-Dewar J."/>
            <person name="Goldberg J."/>
            <person name="Griggs A."/>
            <person name="Gujja S."/>
            <person name="Hansen M."/>
            <person name="Howarth C."/>
            <person name="Imamovic A."/>
            <person name="Ireland A."/>
            <person name="Larimer J."/>
            <person name="McCowan C."/>
            <person name="Murphy C."/>
            <person name="Pearson M."/>
            <person name="Poon T.W."/>
            <person name="Priest M."/>
            <person name="Roberts A."/>
            <person name="Saif S."/>
            <person name="Shea T."/>
            <person name="Sisk P."/>
            <person name="Sykes S."/>
            <person name="Wortman J."/>
            <person name="Nusbaum C."/>
            <person name="Birren B."/>
        </authorList>
    </citation>
    <scope>NUCLEOTIDE SEQUENCE [LARGE SCALE GENOMIC DNA]</scope>
    <source>
        <strain evidence="4 6">ATCC BAA-382</strain>
    </source>
</reference>
<feature type="transmembrane region" description="Helical" evidence="1">
    <location>
        <begin position="159"/>
        <end position="180"/>
    </location>
</feature>
<comment type="caution">
    <text evidence="3">The sequence shown here is derived from an EMBL/GenBank/DDBJ whole genome shotgun (WGS) entry which is preliminary data.</text>
</comment>
<dbReference type="PATRIC" id="fig|1158608.3.peg.1785"/>
<evidence type="ECO:0000313" key="6">
    <source>
        <dbReference type="Proteomes" id="UP000014197"/>
    </source>
</evidence>
<name>R2QN47_9ENTE</name>
<proteinExistence type="predicted"/>
<reference evidence="3 5" key="1">
    <citation type="submission" date="2013-02" db="EMBL/GenBank/DDBJ databases">
        <title>The Genome Sequence of Enterococcus haemoperoxidus BAA-382.</title>
        <authorList>
            <consortium name="The Broad Institute Genome Sequencing Platform"/>
            <consortium name="The Broad Institute Genome Sequencing Center for Infectious Disease"/>
            <person name="Earl A.M."/>
            <person name="Gilmore M.S."/>
            <person name="Lebreton F."/>
            <person name="Walker B."/>
            <person name="Young S.K."/>
            <person name="Zeng Q."/>
            <person name="Gargeya S."/>
            <person name="Fitzgerald M."/>
            <person name="Haas B."/>
            <person name="Abouelleil A."/>
            <person name="Alvarado L."/>
            <person name="Arachchi H.M."/>
            <person name="Berlin A.M."/>
            <person name="Chapman S.B."/>
            <person name="Dewar J."/>
            <person name="Goldberg J."/>
            <person name="Griggs A."/>
            <person name="Gujja S."/>
            <person name="Hansen M."/>
            <person name="Howarth C."/>
            <person name="Imamovic A."/>
            <person name="Larimer J."/>
            <person name="McCowan C."/>
            <person name="Murphy C."/>
            <person name="Neiman D."/>
            <person name="Pearson M."/>
            <person name="Priest M."/>
            <person name="Roberts A."/>
            <person name="Saif S."/>
            <person name="Shea T."/>
            <person name="Sisk P."/>
            <person name="Sykes S."/>
            <person name="Wortman J."/>
            <person name="Nusbaum C."/>
            <person name="Birren B."/>
        </authorList>
    </citation>
    <scope>NUCLEOTIDE SEQUENCE [LARGE SCALE GENOMIC DNA]</scope>
    <source>
        <strain evidence="3 5">ATCC BAA-382</strain>
    </source>
</reference>
<feature type="transmembrane region" description="Helical" evidence="1">
    <location>
        <begin position="119"/>
        <end position="138"/>
    </location>
</feature>
<dbReference type="OrthoDB" id="2176822at2"/>
<feature type="transmembrane region" description="Helical" evidence="1">
    <location>
        <begin position="82"/>
        <end position="107"/>
    </location>
</feature>
<dbReference type="Proteomes" id="UP000013858">
    <property type="component" value="Unassembled WGS sequence"/>
</dbReference>
<feature type="transmembrane region" description="Helical" evidence="1">
    <location>
        <begin position="186"/>
        <end position="209"/>
    </location>
</feature>
<dbReference type="EMBL" id="AJAR01000016">
    <property type="protein sequence ID" value="EOH96643.1"/>
    <property type="molecule type" value="Genomic_DNA"/>
</dbReference>
<evidence type="ECO:0000256" key="1">
    <source>
        <dbReference type="SAM" id="Phobius"/>
    </source>
</evidence>
<dbReference type="STRING" id="155618.RV06_GL001613"/>